<feature type="region of interest" description="Disordered" evidence="6">
    <location>
        <begin position="494"/>
        <end position="625"/>
    </location>
</feature>
<feature type="domain" description="HTH gntR-type" evidence="7">
    <location>
        <begin position="3"/>
        <end position="71"/>
    </location>
</feature>
<proteinExistence type="inferred from homology"/>
<evidence type="ECO:0000256" key="5">
    <source>
        <dbReference type="ARBA" id="ARBA00023163"/>
    </source>
</evidence>
<evidence type="ECO:0000256" key="3">
    <source>
        <dbReference type="ARBA" id="ARBA00023015"/>
    </source>
</evidence>
<sequence>MADFLYKGVVDWFLDQMAKEAIAPGDKMPSLRALSKQLELSLNTIIHGYELLTADGWIESRPKSGYFVCHRSNIKPALVLGGEGLRYLENDDAKSAWSCLAHRGALVDQSDAFLSPPARQEEVDLPVLGKGHLAVREVVSDYLKSLGIKSHASHLWLGRSPLTMLTQSVQSITQHGDTVLVITPCDPRLTTTLQSLGRRVIALAAGERGVDLDLVISCLRDETISLIVLPGQFAFPMGQMVSNLSLRRWLAIIEETKLPAIEWDMCSHLAHRAGPVMTYKSLDQSGHIIYIGGVESKGVDRSASWCLAGRHQALLEGAFLAADMALSNAQQVALSDVLQPNSKRSLTRRSRQVWANSERIKAHLESRLGDTVSFAASKGGLSLWMRLSIPLQASDMTVLLASFRHAIIPGSLVNHDPDANHWLAINVTLDNIEPLADKLAELLAVQQHKQDQAVHSVEQASTELEPEFEPEPETMEQIEQEADFELEAEPEIAEPVEPDEESLEQEAETAETEEVEIIDEPQEGVEEDLLDSEEADLSETNLESTEVSEVEEDIIDIESLDESSDSKPDELNEKATSDLTAKSTEEVDIGEMAKQQENKEDKKQRDASSDPLYNPMLDLINHDFG</sequence>
<dbReference type="PANTHER" id="PTHR46577">
    <property type="entry name" value="HTH-TYPE TRANSCRIPTIONAL REGULATORY PROTEIN GABR"/>
    <property type="match status" value="1"/>
</dbReference>
<evidence type="ECO:0000256" key="6">
    <source>
        <dbReference type="SAM" id="MobiDB-lite"/>
    </source>
</evidence>
<keyword evidence="5" id="KW-0804">Transcription</keyword>
<feature type="compositionally biased region" description="Acidic residues" evidence="6">
    <location>
        <begin position="494"/>
        <end position="537"/>
    </location>
</feature>
<feature type="compositionally biased region" description="Basic and acidic residues" evidence="6">
    <location>
        <begin position="564"/>
        <end position="576"/>
    </location>
</feature>
<dbReference type="InterPro" id="IPR051446">
    <property type="entry name" value="HTH_trans_reg/aminotransferase"/>
</dbReference>
<dbReference type="InterPro" id="IPR036390">
    <property type="entry name" value="WH_DNA-bd_sf"/>
</dbReference>
<dbReference type="Proteomes" id="UP000628710">
    <property type="component" value="Unassembled WGS sequence"/>
</dbReference>
<keyword evidence="9" id="KW-1185">Reference proteome</keyword>
<feature type="region of interest" description="Disordered" evidence="6">
    <location>
        <begin position="453"/>
        <end position="475"/>
    </location>
</feature>
<dbReference type="SUPFAM" id="SSF46785">
    <property type="entry name" value="Winged helix' DNA-binding domain"/>
    <property type="match status" value="1"/>
</dbReference>
<dbReference type="GO" id="GO:0003700">
    <property type="term" value="F:DNA-binding transcription factor activity"/>
    <property type="evidence" value="ECO:0007669"/>
    <property type="project" value="InterPro"/>
</dbReference>
<feature type="compositionally biased region" description="Acidic residues" evidence="6">
    <location>
        <begin position="464"/>
        <end position="475"/>
    </location>
</feature>
<dbReference type="GO" id="GO:0003677">
    <property type="term" value="F:DNA binding"/>
    <property type="evidence" value="ECO:0007669"/>
    <property type="project" value="UniProtKB-KW"/>
</dbReference>
<evidence type="ECO:0000259" key="7">
    <source>
        <dbReference type="PROSITE" id="PS50949"/>
    </source>
</evidence>
<keyword evidence="3" id="KW-0805">Transcription regulation</keyword>
<name>A0A934JMT1_9GAMM</name>
<dbReference type="AlphaFoldDB" id="A0A934JMT1"/>
<evidence type="ECO:0000313" key="8">
    <source>
        <dbReference type="EMBL" id="MBJ7536403.1"/>
    </source>
</evidence>
<evidence type="ECO:0000313" key="9">
    <source>
        <dbReference type="Proteomes" id="UP000628710"/>
    </source>
</evidence>
<keyword evidence="4" id="KW-0238">DNA-binding</keyword>
<dbReference type="Pfam" id="PF00392">
    <property type="entry name" value="GntR"/>
    <property type="match status" value="1"/>
</dbReference>
<protein>
    <submittedName>
        <fullName evidence="8">GntR family transcriptional regulator</fullName>
    </submittedName>
</protein>
<evidence type="ECO:0000256" key="4">
    <source>
        <dbReference type="ARBA" id="ARBA00023125"/>
    </source>
</evidence>
<keyword evidence="2" id="KW-0663">Pyridoxal phosphate</keyword>
<dbReference type="Gene3D" id="3.40.640.10">
    <property type="entry name" value="Type I PLP-dependent aspartate aminotransferase-like (Major domain)"/>
    <property type="match status" value="1"/>
</dbReference>
<accession>A0A934JMT1</accession>
<gene>
    <name evidence="8" type="ORF">I8J31_01770</name>
</gene>
<comment type="similarity">
    <text evidence="1">In the C-terminal section; belongs to the class-I pyridoxal-phosphate-dependent aminotransferase family.</text>
</comment>
<dbReference type="PANTHER" id="PTHR46577:SF2">
    <property type="entry name" value="TRANSCRIPTIONAL REGULATORY PROTEIN"/>
    <property type="match status" value="1"/>
</dbReference>
<dbReference type="EMBL" id="JAEMNX010000001">
    <property type="protein sequence ID" value="MBJ7536403.1"/>
    <property type="molecule type" value="Genomic_DNA"/>
</dbReference>
<dbReference type="RefSeq" id="WP_199466467.1">
    <property type="nucleotide sequence ID" value="NZ_JAEMNX010000001.1"/>
</dbReference>
<feature type="compositionally biased region" description="Basic and acidic residues" evidence="6">
    <location>
        <begin position="594"/>
        <end position="608"/>
    </location>
</feature>
<dbReference type="InterPro" id="IPR015421">
    <property type="entry name" value="PyrdxlP-dep_Trfase_major"/>
</dbReference>
<dbReference type="InterPro" id="IPR000524">
    <property type="entry name" value="Tscrpt_reg_HTH_GntR"/>
</dbReference>
<evidence type="ECO:0000256" key="1">
    <source>
        <dbReference type="ARBA" id="ARBA00005384"/>
    </source>
</evidence>
<evidence type="ECO:0000256" key="2">
    <source>
        <dbReference type="ARBA" id="ARBA00022898"/>
    </source>
</evidence>
<feature type="compositionally biased region" description="Acidic residues" evidence="6">
    <location>
        <begin position="546"/>
        <end position="563"/>
    </location>
</feature>
<dbReference type="PROSITE" id="PS50949">
    <property type="entry name" value="HTH_GNTR"/>
    <property type="match status" value="1"/>
</dbReference>
<dbReference type="CDD" id="cd07377">
    <property type="entry name" value="WHTH_GntR"/>
    <property type="match status" value="1"/>
</dbReference>
<dbReference type="SUPFAM" id="SSF53383">
    <property type="entry name" value="PLP-dependent transferases"/>
    <property type="match status" value="1"/>
</dbReference>
<comment type="caution">
    <text evidence="8">The sequence shown here is derived from an EMBL/GenBank/DDBJ whole genome shotgun (WGS) entry which is preliminary data.</text>
</comment>
<dbReference type="SMART" id="SM00345">
    <property type="entry name" value="HTH_GNTR"/>
    <property type="match status" value="1"/>
</dbReference>
<reference evidence="8" key="1">
    <citation type="submission" date="2020-12" db="EMBL/GenBank/DDBJ databases">
        <title>Marinomonas arctica sp. nov., a psychrotolerant bacterium isolated from the Arctic.</title>
        <authorList>
            <person name="Zhang Y."/>
        </authorList>
    </citation>
    <scope>NUCLEOTIDE SEQUENCE</scope>
    <source>
        <strain evidence="8">C1424</strain>
    </source>
</reference>
<dbReference type="InterPro" id="IPR036388">
    <property type="entry name" value="WH-like_DNA-bd_sf"/>
</dbReference>
<organism evidence="8 9">
    <name type="scientific">Marinomonas transparens</name>
    <dbReference type="NCBI Taxonomy" id="2795388"/>
    <lineage>
        <taxon>Bacteria</taxon>
        <taxon>Pseudomonadati</taxon>
        <taxon>Pseudomonadota</taxon>
        <taxon>Gammaproteobacteria</taxon>
        <taxon>Oceanospirillales</taxon>
        <taxon>Oceanospirillaceae</taxon>
        <taxon>Marinomonas</taxon>
    </lineage>
</organism>
<dbReference type="InterPro" id="IPR015424">
    <property type="entry name" value="PyrdxlP-dep_Trfase"/>
</dbReference>
<dbReference type="Gene3D" id="1.10.10.10">
    <property type="entry name" value="Winged helix-like DNA-binding domain superfamily/Winged helix DNA-binding domain"/>
    <property type="match status" value="1"/>
</dbReference>